<evidence type="ECO:0000313" key="2">
    <source>
        <dbReference type="Proteomes" id="UP000248688"/>
    </source>
</evidence>
<dbReference type="Gene3D" id="1.10.3230.30">
    <property type="entry name" value="Phage gp6-like head-tail connector protein"/>
    <property type="match status" value="1"/>
</dbReference>
<keyword evidence="2" id="KW-1185">Reference proteome</keyword>
<dbReference type="EMBL" id="CP030041">
    <property type="protein sequence ID" value="AWW32170.1"/>
    <property type="molecule type" value="Genomic_DNA"/>
</dbReference>
<accession>A0A2Z4IN62</accession>
<evidence type="ECO:0008006" key="3">
    <source>
        <dbReference type="Google" id="ProtNLM"/>
    </source>
</evidence>
<dbReference type="CDD" id="cd08054">
    <property type="entry name" value="gp6"/>
    <property type="match status" value="1"/>
</dbReference>
<dbReference type="Proteomes" id="UP000248688">
    <property type="component" value="Chromosome"/>
</dbReference>
<sequence>MEIVGFKLKSKDFTGILTRDEAKEHLRIPAPDTSQDDQVDLYMSAAIAHAESEMERKLSLTTYEFKIKPERISFALPYPDFKSISKMVSVSGGTSTTLFEEGQPGDLSDFMEVDDFRELAQLTILDYPEDSDYLVITVSFQMDPLPLNVLQAIKMIIYHWYDNRSEVEVGRTANQVPMAAKRVFELERFYRF</sequence>
<dbReference type="AlphaFoldDB" id="A0A2Z4IN62"/>
<gene>
    <name evidence="1" type="ORF">DN752_19615</name>
</gene>
<reference evidence="1 2" key="1">
    <citation type="submission" date="2018-06" db="EMBL/GenBank/DDBJ databases">
        <title>Echinicola strongylocentroti sp. nov., isolated from a sea urchin Strongylocentrotus intermedius.</title>
        <authorList>
            <person name="Bae S.S."/>
        </authorList>
    </citation>
    <scope>NUCLEOTIDE SEQUENCE [LARGE SCALE GENOMIC DNA]</scope>
    <source>
        <strain evidence="1 2">MEBiC08714</strain>
    </source>
</reference>
<proteinExistence type="predicted"/>
<organism evidence="1 2">
    <name type="scientific">Echinicola strongylocentroti</name>
    <dbReference type="NCBI Taxonomy" id="1795355"/>
    <lineage>
        <taxon>Bacteria</taxon>
        <taxon>Pseudomonadati</taxon>
        <taxon>Bacteroidota</taxon>
        <taxon>Cytophagia</taxon>
        <taxon>Cytophagales</taxon>
        <taxon>Cyclobacteriaceae</taxon>
        <taxon>Echinicola</taxon>
    </lineage>
</organism>
<evidence type="ECO:0000313" key="1">
    <source>
        <dbReference type="EMBL" id="AWW32170.1"/>
    </source>
</evidence>
<dbReference type="KEGG" id="est:DN752_19615"/>
<dbReference type="OrthoDB" id="8452319at2"/>
<dbReference type="RefSeq" id="WP_112785543.1">
    <property type="nucleotide sequence ID" value="NZ_CP030041.1"/>
</dbReference>
<name>A0A2Z4IN62_9BACT</name>
<protein>
    <recommendedName>
        <fullName evidence="3">Phage gp6-like head-tail connector protein</fullName>
    </recommendedName>
</protein>